<evidence type="ECO:0000313" key="1">
    <source>
        <dbReference type="EMBL" id="RMC04876.1"/>
    </source>
</evidence>
<name>A0A3M0JV44_HIRRU</name>
<dbReference type="OrthoDB" id="9222839at2759"/>
<gene>
    <name evidence="1" type="ORF">DUI87_18050</name>
</gene>
<keyword evidence="2" id="KW-1185">Reference proteome</keyword>
<evidence type="ECO:0000313" key="2">
    <source>
        <dbReference type="Proteomes" id="UP000269221"/>
    </source>
</evidence>
<comment type="caution">
    <text evidence="1">The sequence shown here is derived from an EMBL/GenBank/DDBJ whole genome shotgun (WGS) entry which is preliminary data.</text>
</comment>
<protein>
    <submittedName>
        <fullName evidence="1">Uncharacterized protein</fullName>
    </submittedName>
</protein>
<proteinExistence type="predicted"/>
<dbReference type="AlphaFoldDB" id="A0A3M0JV44"/>
<sequence length="191" mass="21137">MKEAHAGAGGCPKGCDSVGSPVEQVYWQNLWPRGRPTLEQSVPEGLQAMEWTYTGAGQEELVHVGRTHVGEFNGGMSCALNNGIQLLNSPLHPVFGDLRRKSTKMQVFKKRGYESIREATEQGSRIQAIVLGGIMQFNLQNLYPNPILDTSFERQLDHRVQIRTMEEVSLTMSSGQIIGVRDHGVQVMSSV</sequence>
<dbReference type="EMBL" id="QRBI01000123">
    <property type="protein sequence ID" value="RMC04876.1"/>
    <property type="molecule type" value="Genomic_DNA"/>
</dbReference>
<dbReference type="Proteomes" id="UP000269221">
    <property type="component" value="Unassembled WGS sequence"/>
</dbReference>
<reference evidence="1 2" key="1">
    <citation type="submission" date="2018-07" db="EMBL/GenBank/DDBJ databases">
        <title>A high quality draft genome assembly of the barn swallow (H. rustica rustica).</title>
        <authorList>
            <person name="Formenti G."/>
            <person name="Chiara M."/>
            <person name="Poveda L."/>
            <person name="Francoijs K.-J."/>
            <person name="Bonisoli-Alquati A."/>
            <person name="Canova L."/>
            <person name="Gianfranceschi L."/>
            <person name="Horner D.S."/>
            <person name="Saino N."/>
        </authorList>
    </citation>
    <scope>NUCLEOTIDE SEQUENCE [LARGE SCALE GENOMIC DNA]</scope>
    <source>
        <strain evidence="1">Chelidonia</strain>
        <tissue evidence="1">Blood</tissue>
    </source>
</reference>
<organism evidence="1 2">
    <name type="scientific">Hirundo rustica rustica</name>
    <dbReference type="NCBI Taxonomy" id="333673"/>
    <lineage>
        <taxon>Eukaryota</taxon>
        <taxon>Metazoa</taxon>
        <taxon>Chordata</taxon>
        <taxon>Craniata</taxon>
        <taxon>Vertebrata</taxon>
        <taxon>Euteleostomi</taxon>
        <taxon>Archelosauria</taxon>
        <taxon>Archosauria</taxon>
        <taxon>Dinosauria</taxon>
        <taxon>Saurischia</taxon>
        <taxon>Theropoda</taxon>
        <taxon>Coelurosauria</taxon>
        <taxon>Aves</taxon>
        <taxon>Neognathae</taxon>
        <taxon>Neoaves</taxon>
        <taxon>Telluraves</taxon>
        <taxon>Australaves</taxon>
        <taxon>Passeriformes</taxon>
        <taxon>Sylvioidea</taxon>
        <taxon>Hirundinidae</taxon>
        <taxon>Hirundo</taxon>
    </lineage>
</organism>
<accession>A0A3M0JV44</accession>